<evidence type="ECO:0000256" key="1">
    <source>
        <dbReference type="ARBA" id="ARBA00000085"/>
    </source>
</evidence>
<dbReference type="InterPro" id="IPR004358">
    <property type="entry name" value="Sig_transdc_His_kin-like_C"/>
</dbReference>
<dbReference type="PROSITE" id="PS50109">
    <property type="entry name" value="HIS_KIN"/>
    <property type="match status" value="1"/>
</dbReference>
<evidence type="ECO:0000256" key="6">
    <source>
        <dbReference type="ARBA" id="ARBA00022679"/>
    </source>
</evidence>
<dbReference type="PROSITE" id="PS50885">
    <property type="entry name" value="HAMP"/>
    <property type="match status" value="1"/>
</dbReference>
<dbReference type="Pfam" id="PF16767">
    <property type="entry name" value="KinB_sensor"/>
    <property type="match status" value="1"/>
</dbReference>
<dbReference type="InterPro" id="IPR000700">
    <property type="entry name" value="PAS-assoc_C"/>
</dbReference>
<dbReference type="PANTHER" id="PTHR44936:SF10">
    <property type="entry name" value="SENSOR PROTEIN RSTB"/>
    <property type="match status" value="1"/>
</dbReference>
<dbReference type="EC" id="2.7.13.3" evidence="3"/>
<keyword evidence="10" id="KW-0472">Membrane</keyword>
<dbReference type="Proteomes" id="UP001237292">
    <property type="component" value="Chromosome"/>
</dbReference>
<name>A0ABY9NH88_9PSED</name>
<dbReference type="Pfam" id="PF00512">
    <property type="entry name" value="HisKA"/>
    <property type="match status" value="1"/>
</dbReference>
<dbReference type="SMART" id="SM00388">
    <property type="entry name" value="HisKA"/>
    <property type="match status" value="1"/>
</dbReference>
<dbReference type="InterPro" id="IPR013656">
    <property type="entry name" value="PAS_4"/>
</dbReference>
<dbReference type="InterPro" id="IPR038320">
    <property type="entry name" value="KinB_N_sf"/>
</dbReference>
<dbReference type="PROSITE" id="PS50112">
    <property type="entry name" value="PAS"/>
    <property type="match status" value="1"/>
</dbReference>
<feature type="domain" description="Histidine kinase" evidence="11">
    <location>
        <begin position="379"/>
        <end position="592"/>
    </location>
</feature>
<keyword evidence="16" id="KW-1185">Reference proteome</keyword>
<dbReference type="Pfam" id="PF00672">
    <property type="entry name" value="HAMP"/>
    <property type="match status" value="1"/>
</dbReference>
<dbReference type="InterPro" id="IPR005467">
    <property type="entry name" value="His_kinase_dom"/>
</dbReference>
<proteinExistence type="predicted"/>
<dbReference type="SUPFAM" id="SSF47384">
    <property type="entry name" value="Homodimeric domain of signal transducing histidine kinase"/>
    <property type="match status" value="1"/>
</dbReference>
<feature type="domain" description="PAC" evidence="13">
    <location>
        <begin position="323"/>
        <end position="375"/>
    </location>
</feature>
<protein>
    <recommendedName>
        <fullName evidence="3">histidine kinase</fullName>
        <ecNumber evidence="3">2.7.13.3</ecNumber>
    </recommendedName>
</protein>
<dbReference type="CDD" id="cd00130">
    <property type="entry name" value="PAS"/>
    <property type="match status" value="1"/>
</dbReference>
<dbReference type="Pfam" id="PF02518">
    <property type="entry name" value="HATPase_c"/>
    <property type="match status" value="1"/>
</dbReference>
<dbReference type="SUPFAM" id="SSF158472">
    <property type="entry name" value="HAMP domain-like"/>
    <property type="match status" value="1"/>
</dbReference>
<dbReference type="CDD" id="cd06225">
    <property type="entry name" value="HAMP"/>
    <property type="match status" value="1"/>
</dbReference>
<evidence type="ECO:0000259" key="13">
    <source>
        <dbReference type="PROSITE" id="PS50113"/>
    </source>
</evidence>
<dbReference type="InterPro" id="IPR050980">
    <property type="entry name" value="2C_sensor_his_kinase"/>
</dbReference>
<dbReference type="InterPro" id="IPR000014">
    <property type="entry name" value="PAS"/>
</dbReference>
<dbReference type="EMBL" id="CP133164">
    <property type="protein sequence ID" value="WMN17918.1"/>
    <property type="molecule type" value="Genomic_DNA"/>
</dbReference>
<comment type="catalytic activity">
    <reaction evidence="1">
        <text>ATP + protein L-histidine = ADP + protein N-phospho-L-histidine.</text>
        <dbReference type="EC" id="2.7.13.3"/>
    </reaction>
</comment>
<evidence type="ECO:0000256" key="3">
    <source>
        <dbReference type="ARBA" id="ARBA00012438"/>
    </source>
</evidence>
<dbReference type="InterPro" id="IPR036890">
    <property type="entry name" value="HATPase_C_sf"/>
</dbReference>
<evidence type="ECO:0000256" key="4">
    <source>
        <dbReference type="ARBA" id="ARBA00022475"/>
    </source>
</evidence>
<accession>A0ABY9NH88</accession>
<dbReference type="InterPro" id="IPR003594">
    <property type="entry name" value="HATPase_dom"/>
</dbReference>
<sequence length="592" mass="65868">MKLAIKLRTRLFLSISALITVALLGLVLGLVSVMQMASTQESLIRNNFITLDLGLKLRQTLGDQLILMLSNKPDPAALQASRQHYLELLDQGIAHEQQQEGQSGFQQARSDYVSFFEAFEHSTSSLSNNNELTERFNTLRGGLINEHKRALDNISEVEHQTRGRALLVAGLLGLVGLAVLIIGFITAHSIARRFGGPIEALAKAADKISQGNFDITLPISGPAEMNLLTRRFGIMAEVLRQHQATNVDELLAGQQRLQAVLDSIDDGLLMIDRQGRLEHLNPVAQRQLGWDQERLGQGLGSALQRPELDEQLQLVLRGGNLERAPEDLDIEVDGEARLLTYSLTPVCHTQGHILGAVMVLHDVTEQRAFERVRSEFVLRASHELRTPVTGMHMAFGLLQERLHFAEESRETDLLNTVNEEMQRLMQLINDLLNFSRYQNGLQKLTLAPCSLDELLEQTQGRFSEQAQQQDIALLLEIQAPLPRLHADRPQLERVLDNLVDNALRHTARGGQIRLQARRHGERVIVSVEDNGEGIAYGQQGRIFEPFVQVGRKKGGAGLGLALCKEIVQLHGGRMGVYSRPGQGTQFYLALPL</sequence>
<dbReference type="SMART" id="SM00304">
    <property type="entry name" value="HAMP"/>
    <property type="match status" value="1"/>
</dbReference>
<evidence type="ECO:0000256" key="7">
    <source>
        <dbReference type="ARBA" id="ARBA00022741"/>
    </source>
</evidence>
<organism evidence="15 16">
    <name type="scientific">Pseudomonas piscis</name>
    <dbReference type="NCBI Taxonomy" id="2614538"/>
    <lineage>
        <taxon>Bacteria</taxon>
        <taxon>Pseudomonadati</taxon>
        <taxon>Pseudomonadota</taxon>
        <taxon>Gammaproteobacteria</taxon>
        <taxon>Pseudomonadales</taxon>
        <taxon>Pseudomonadaceae</taxon>
        <taxon>Pseudomonas</taxon>
    </lineage>
</organism>
<dbReference type="SMART" id="SM00387">
    <property type="entry name" value="HATPase_c"/>
    <property type="match status" value="1"/>
</dbReference>
<dbReference type="InterPro" id="IPR036097">
    <property type="entry name" value="HisK_dim/P_sf"/>
</dbReference>
<keyword evidence="8" id="KW-0418">Kinase</keyword>
<dbReference type="InterPro" id="IPR035965">
    <property type="entry name" value="PAS-like_dom_sf"/>
</dbReference>
<dbReference type="Pfam" id="PF08448">
    <property type="entry name" value="PAS_4"/>
    <property type="match status" value="1"/>
</dbReference>
<keyword evidence="10" id="KW-0812">Transmembrane</keyword>
<keyword evidence="7" id="KW-0547">Nucleotide-binding</keyword>
<dbReference type="Gene3D" id="3.30.450.20">
    <property type="entry name" value="PAS domain"/>
    <property type="match status" value="1"/>
</dbReference>
<dbReference type="SUPFAM" id="SSF55785">
    <property type="entry name" value="PYP-like sensor domain (PAS domain)"/>
    <property type="match status" value="1"/>
</dbReference>
<dbReference type="SMART" id="SM00091">
    <property type="entry name" value="PAS"/>
    <property type="match status" value="1"/>
</dbReference>
<evidence type="ECO:0000313" key="15">
    <source>
        <dbReference type="EMBL" id="WMN17918.1"/>
    </source>
</evidence>
<dbReference type="InterPro" id="IPR031909">
    <property type="entry name" value="KinB_sensor_dom"/>
</dbReference>
<dbReference type="SUPFAM" id="SSF55874">
    <property type="entry name" value="ATPase domain of HSP90 chaperone/DNA topoisomerase II/histidine kinase"/>
    <property type="match status" value="1"/>
</dbReference>
<dbReference type="NCBIfam" id="TIGR00229">
    <property type="entry name" value="sensory_box"/>
    <property type="match status" value="1"/>
</dbReference>
<keyword evidence="4" id="KW-1003">Cell membrane</keyword>
<feature type="domain" description="HAMP" evidence="14">
    <location>
        <begin position="192"/>
        <end position="244"/>
    </location>
</feature>
<dbReference type="CDD" id="cd00082">
    <property type="entry name" value="HisKA"/>
    <property type="match status" value="1"/>
</dbReference>
<evidence type="ECO:0000313" key="16">
    <source>
        <dbReference type="Proteomes" id="UP001237292"/>
    </source>
</evidence>
<evidence type="ECO:0000259" key="11">
    <source>
        <dbReference type="PROSITE" id="PS50109"/>
    </source>
</evidence>
<feature type="transmembrane region" description="Helical" evidence="10">
    <location>
        <begin position="165"/>
        <end position="185"/>
    </location>
</feature>
<comment type="subcellular location">
    <subcellularLocation>
        <location evidence="2">Cell membrane</location>
        <topology evidence="2">Multi-pass membrane protein</topology>
    </subcellularLocation>
</comment>
<keyword evidence="10" id="KW-1133">Transmembrane helix</keyword>
<evidence type="ECO:0000256" key="9">
    <source>
        <dbReference type="ARBA" id="ARBA00022840"/>
    </source>
</evidence>
<evidence type="ECO:0000256" key="8">
    <source>
        <dbReference type="ARBA" id="ARBA00022777"/>
    </source>
</evidence>
<evidence type="ECO:0000259" key="12">
    <source>
        <dbReference type="PROSITE" id="PS50112"/>
    </source>
</evidence>
<dbReference type="Gene3D" id="1.20.120.880">
    <property type="entry name" value="Histidine kinase (KinB), sensor domain"/>
    <property type="match status" value="1"/>
</dbReference>
<reference evidence="15 16" key="1">
    <citation type="journal article" date="2023" name="Access Microbiol">
        <title>The genome of a steinernematid-associated Pseudomonas piscis bacterium encodes the biosynthesis of insect toxins.</title>
        <authorList>
            <person name="Awori R.M."/>
            <person name="Hendre P."/>
            <person name="Amugune N.O."/>
        </authorList>
    </citation>
    <scope>NUCLEOTIDE SEQUENCE [LARGE SCALE GENOMIC DNA]</scope>
    <source>
        <strain evidence="15 16">75</strain>
    </source>
</reference>
<keyword evidence="5" id="KW-0597">Phosphoprotein</keyword>
<keyword evidence="9" id="KW-0067">ATP-binding</keyword>
<dbReference type="CDD" id="cd00075">
    <property type="entry name" value="HATPase"/>
    <property type="match status" value="1"/>
</dbReference>
<dbReference type="PROSITE" id="PS50113">
    <property type="entry name" value="PAC"/>
    <property type="match status" value="1"/>
</dbReference>
<dbReference type="InterPro" id="IPR003660">
    <property type="entry name" value="HAMP_dom"/>
</dbReference>
<dbReference type="InterPro" id="IPR003661">
    <property type="entry name" value="HisK_dim/P_dom"/>
</dbReference>
<dbReference type="PANTHER" id="PTHR44936">
    <property type="entry name" value="SENSOR PROTEIN CREC"/>
    <property type="match status" value="1"/>
</dbReference>
<evidence type="ECO:0000256" key="10">
    <source>
        <dbReference type="SAM" id="Phobius"/>
    </source>
</evidence>
<feature type="domain" description="PAS" evidence="12">
    <location>
        <begin position="253"/>
        <end position="295"/>
    </location>
</feature>
<evidence type="ECO:0000259" key="14">
    <source>
        <dbReference type="PROSITE" id="PS50885"/>
    </source>
</evidence>
<dbReference type="PRINTS" id="PR00344">
    <property type="entry name" value="BCTRLSENSOR"/>
</dbReference>
<gene>
    <name evidence="15" type="ORF">QL104_00480</name>
</gene>
<evidence type="ECO:0000256" key="5">
    <source>
        <dbReference type="ARBA" id="ARBA00022553"/>
    </source>
</evidence>
<keyword evidence="6" id="KW-0808">Transferase</keyword>
<dbReference type="CDD" id="cd19409">
    <property type="entry name" value="KinB_sensor"/>
    <property type="match status" value="1"/>
</dbReference>
<dbReference type="Gene3D" id="3.30.565.10">
    <property type="entry name" value="Histidine kinase-like ATPase, C-terminal domain"/>
    <property type="match status" value="1"/>
</dbReference>
<dbReference type="Gene3D" id="1.10.287.130">
    <property type="match status" value="1"/>
</dbReference>
<evidence type="ECO:0000256" key="2">
    <source>
        <dbReference type="ARBA" id="ARBA00004651"/>
    </source>
</evidence>
<dbReference type="RefSeq" id="WP_085593912.1">
    <property type="nucleotide sequence ID" value="NZ_CP133164.1"/>
</dbReference>